<evidence type="ECO:0000259" key="1">
    <source>
        <dbReference type="Pfam" id="PF00561"/>
    </source>
</evidence>
<dbReference type="InterPro" id="IPR029058">
    <property type="entry name" value="AB_hydrolase_fold"/>
</dbReference>
<dbReference type="PRINTS" id="PR00111">
    <property type="entry name" value="ABHYDROLASE"/>
</dbReference>
<dbReference type="EMBL" id="JAGSOJ010000006">
    <property type="protein sequence ID" value="MCM1992404.1"/>
    <property type="molecule type" value="Genomic_DNA"/>
</dbReference>
<proteinExistence type="predicted"/>
<keyword evidence="3" id="KW-1185">Reference proteome</keyword>
<name>A0A9J6P875_9CLOT</name>
<dbReference type="GO" id="GO:0016787">
    <property type="term" value="F:hydrolase activity"/>
    <property type="evidence" value="ECO:0007669"/>
    <property type="project" value="UniProtKB-KW"/>
</dbReference>
<sequence length="274" mass="31841">MVINLNGYDIFYEIKGNKDSIESVIMLNGLMMSTMSWYPLLGGLDNYKIYLLDFIDQGKSQKFDGKEYSQDLQKRILESFIHELDIREPHIIGTSYGGEVAIRYAIENSHKIKSLTLSNTTFCTNYLLQEIGRGWIDACEVENKRLFFKCTLSYIYSKEFYEERKDWLNTREEFFVKNLPSDWYEGIKRLIISAEDLEIPVEKLKNIKAPTMIISSDEDKLISKEDSKILNREIYNSRCVSIIGAGHAAMYEKPNEWVSIIKGFIENIGIDIKI</sequence>
<reference evidence="2" key="2">
    <citation type="submission" date="2021-04" db="EMBL/GenBank/DDBJ databases">
        <authorList>
            <person name="Dong X."/>
        </authorList>
    </citation>
    <scope>NUCLEOTIDE SEQUENCE</scope>
    <source>
        <strain evidence="2">ZWT</strain>
    </source>
</reference>
<evidence type="ECO:0000313" key="3">
    <source>
        <dbReference type="Proteomes" id="UP001056429"/>
    </source>
</evidence>
<feature type="domain" description="AB hydrolase-1" evidence="1">
    <location>
        <begin position="24"/>
        <end position="120"/>
    </location>
</feature>
<dbReference type="Gene3D" id="3.40.50.1820">
    <property type="entry name" value="alpha/beta hydrolase"/>
    <property type="match status" value="1"/>
</dbReference>
<protein>
    <submittedName>
        <fullName evidence="2">Alpha/beta hydrolase</fullName>
    </submittedName>
</protein>
<evidence type="ECO:0000313" key="2">
    <source>
        <dbReference type="EMBL" id="MCM1992404.1"/>
    </source>
</evidence>
<dbReference type="InterPro" id="IPR000073">
    <property type="entry name" value="AB_hydrolase_1"/>
</dbReference>
<dbReference type="InterPro" id="IPR050266">
    <property type="entry name" value="AB_hydrolase_sf"/>
</dbReference>
<dbReference type="PANTHER" id="PTHR43798:SF33">
    <property type="entry name" value="HYDROLASE, PUTATIVE (AFU_ORTHOLOGUE AFUA_2G14860)-RELATED"/>
    <property type="match status" value="1"/>
</dbReference>
<dbReference type="Proteomes" id="UP001056429">
    <property type="component" value="Unassembled WGS sequence"/>
</dbReference>
<dbReference type="SUPFAM" id="SSF53474">
    <property type="entry name" value="alpha/beta-Hydrolases"/>
    <property type="match status" value="1"/>
</dbReference>
<gene>
    <name evidence="2" type="ORF">KDK92_22050</name>
</gene>
<dbReference type="Pfam" id="PF00561">
    <property type="entry name" value="Abhydrolase_1"/>
    <property type="match status" value="1"/>
</dbReference>
<dbReference type="PANTHER" id="PTHR43798">
    <property type="entry name" value="MONOACYLGLYCEROL LIPASE"/>
    <property type="match status" value="1"/>
</dbReference>
<dbReference type="AlphaFoldDB" id="A0A9J6P875"/>
<organism evidence="2 3">
    <name type="scientific">Oceanirhabdus seepicola</name>
    <dbReference type="NCBI Taxonomy" id="2828781"/>
    <lineage>
        <taxon>Bacteria</taxon>
        <taxon>Bacillati</taxon>
        <taxon>Bacillota</taxon>
        <taxon>Clostridia</taxon>
        <taxon>Eubacteriales</taxon>
        <taxon>Clostridiaceae</taxon>
        <taxon>Oceanirhabdus</taxon>
    </lineage>
</organism>
<keyword evidence="2" id="KW-0378">Hydrolase</keyword>
<comment type="caution">
    <text evidence="2">The sequence shown here is derived from an EMBL/GenBank/DDBJ whole genome shotgun (WGS) entry which is preliminary data.</text>
</comment>
<dbReference type="GO" id="GO:0016020">
    <property type="term" value="C:membrane"/>
    <property type="evidence" value="ECO:0007669"/>
    <property type="project" value="TreeGrafter"/>
</dbReference>
<reference evidence="2" key="1">
    <citation type="journal article" date="2021" name="mSystems">
        <title>Bacteria and Archaea Synergistically Convert Glycine Betaine to Biogenic Methane in the Formosa Cold Seep of the South China Sea.</title>
        <authorList>
            <person name="Li L."/>
            <person name="Zhang W."/>
            <person name="Zhang S."/>
            <person name="Song L."/>
            <person name="Sun Q."/>
            <person name="Zhang H."/>
            <person name="Xiang H."/>
            <person name="Dong X."/>
        </authorList>
    </citation>
    <scope>NUCLEOTIDE SEQUENCE</scope>
    <source>
        <strain evidence="2">ZWT</strain>
    </source>
</reference>
<accession>A0A9J6P875</accession>
<dbReference type="RefSeq" id="WP_250861571.1">
    <property type="nucleotide sequence ID" value="NZ_JAGSOJ010000006.1"/>
</dbReference>